<evidence type="ECO:0000256" key="4">
    <source>
        <dbReference type="ARBA" id="ARBA00003889"/>
    </source>
</evidence>
<dbReference type="GO" id="GO:0005525">
    <property type="term" value="F:GTP binding"/>
    <property type="evidence" value="ECO:0007669"/>
    <property type="project" value="UniProtKB-KW"/>
</dbReference>
<dbReference type="Proteomes" id="UP000286974">
    <property type="component" value="Unassembled WGS sequence"/>
</dbReference>
<keyword evidence="14" id="KW-0067">ATP-binding</keyword>
<feature type="binding site" evidence="19">
    <location>
        <begin position="9"/>
        <end position="16"/>
    </location>
    <ligand>
        <name>GTP</name>
        <dbReference type="ChEBI" id="CHEBI:37565"/>
    </ligand>
</feature>
<dbReference type="Pfam" id="PF02283">
    <property type="entry name" value="CobU"/>
    <property type="match status" value="1"/>
</dbReference>
<dbReference type="PANTHER" id="PTHR34848:SF1">
    <property type="entry name" value="BIFUNCTIONAL ADENOSYLCOBALAMIN BIOSYNTHESIS PROTEIN COBU"/>
    <property type="match status" value="1"/>
</dbReference>
<comment type="pathway">
    <text evidence="6">Cofactor biosynthesis; adenosylcobalamin biosynthesis; adenosylcobalamin from cob(II)yrinate a,c-diamide: step 5/7.</text>
</comment>
<evidence type="ECO:0000256" key="14">
    <source>
        <dbReference type="ARBA" id="ARBA00022840"/>
    </source>
</evidence>
<comment type="catalytic activity">
    <reaction evidence="1">
        <text>adenosylcob(III)inamide + ATP = adenosylcob(III)inamide phosphate + ADP + H(+)</text>
        <dbReference type="Rhea" id="RHEA:15769"/>
        <dbReference type="ChEBI" id="CHEBI:2480"/>
        <dbReference type="ChEBI" id="CHEBI:15378"/>
        <dbReference type="ChEBI" id="CHEBI:30616"/>
        <dbReference type="ChEBI" id="CHEBI:58502"/>
        <dbReference type="ChEBI" id="CHEBI:456216"/>
        <dbReference type="EC" id="2.7.1.156"/>
    </reaction>
</comment>
<evidence type="ECO:0000256" key="1">
    <source>
        <dbReference type="ARBA" id="ARBA00000312"/>
    </source>
</evidence>
<dbReference type="PIRSF" id="PIRSF006135">
    <property type="entry name" value="CobU"/>
    <property type="match status" value="1"/>
</dbReference>
<dbReference type="CDD" id="cd00544">
    <property type="entry name" value="CobU"/>
    <property type="match status" value="1"/>
</dbReference>
<evidence type="ECO:0000256" key="11">
    <source>
        <dbReference type="ARBA" id="ARBA00022679"/>
    </source>
</evidence>
<dbReference type="EMBL" id="BEXA01000003">
    <property type="protein sequence ID" value="GAY73636.1"/>
    <property type="molecule type" value="Genomic_DNA"/>
</dbReference>
<keyword evidence="15 19" id="KW-0342">GTP-binding</keyword>
<dbReference type="PANTHER" id="PTHR34848">
    <property type="match status" value="1"/>
</dbReference>
<evidence type="ECO:0000313" key="21">
    <source>
        <dbReference type="Proteomes" id="UP000286974"/>
    </source>
</evidence>
<dbReference type="AlphaFoldDB" id="A0A401FMU6"/>
<feature type="binding site" evidence="19">
    <location>
        <position position="83"/>
    </location>
    <ligand>
        <name>GTP</name>
        <dbReference type="ChEBI" id="CHEBI:37565"/>
    </ligand>
</feature>
<comment type="catalytic activity">
    <reaction evidence="3">
        <text>adenosylcob(III)inamide + GTP = adenosylcob(III)inamide phosphate + GDP + H(+)</text>
        <dbReference type="Rhea" id="RHEA:15765"/>
        <dbReference type="ChEBI" id="CHEBI:2480"/>
        <dbReference type="ChEBI" id="CHEBI:15378"/>
        <dbReference type="ChEBI" id="CHEBI:37565"/>
        <dbReference type="ChEBI" id="CHEBI:58189"/>
        <dbReference type="ChEBI" id="CHEBI:58502"/>
        <dbReference type="EC" id="2.7.1.156"/>
    </reaction>
</comment>
<proteinExistence type="inferred from homology"/>
<dbReference type="GO" id="GO:0008820">
    <property type="term" value="F:cobinamide phosphate guanylyltransferase activity"/>
    <property type="evidence" value="ECO:0007669"/>
    <property type="project" value="UniProtKB-EC"/>
</dbReference>
<evidence type="ECO:0000256" key="9">
    <source>
        <dbReference type="ARBA" id="ARBA00012523"/>
    </source>
</evidence>
<dbReference type="RefSeq" id="WP_125008528.1">
    <property type="nucleotide sequence ID" value="NZ_BEXA01000003.1"/>
</dbReference>
<evidence type="ECO:0000256" key="3">
    <source>
        <dbReference type="ARBA" id="ARBA00001522"/>
    </source>
</evidence>
<comment type="pathway">
    <text evidence="5">Cofactor biosynthesis; adenosylcobalamin biosynthesis; adenosylcobalamin from cob(II)yrinate a,c-diamide: step 6/7.</text>
</comment>
<reference evidence="20 21" key="1">
    <citation type="submission" date="2017-11" db="EMBL/GenBank/DDBJ databases">
        <title>Draft Genome Sequence of Lactobacillus curieae NBRC 111893 isolated from Koso, a Japanese sugar-Vegetable Fermented Beverage.</title>
        <authorList>
            <person name="Chiou T.Y."/>
            <person name="Oshima K."/>
            <person name="Suda W."/>
            <person name="Hattori M."/>
            <person name="Takahashi T."/>
        </authorList>
    </citation>
    <scope>NUCLEOTIDE SEQUENCE [LARGE SCALE GENOMIC DNA]</scope>
    <source>
        <strain evidence="20 21">NBRC111893</strain>
    </source>
</reference>
<evidence type="ECO:0000256" key="8">
    <source>
        <dbReference type="ARBA" id="ARBA00012016"/>
    </source>
</evidence>
<evidence type="ECO:0000313" key="20">
    <source>
        <dbReference type="EMBL" id="GAY73636.1"/>
    </source>
</evidence>
<dbReference type="InterPro" id="IPR003203">
    <property type="entry name" value="CobU/CobP"/>
</dbReference>
<evidence type="ECO:0000256" key="16">
    <source>
        <dbReference type="ARBA" id="ARBA00029570"/>
    </source>
</evidence>
<keyword evidence="11 20" id="KW-0808">Transferase</keyword>
<feature type="binding site" evidence="19">
    <location>
        <begin position="33"/>
        <end position="35"/>
    </location>
    <ligand>
        <name>GTP</name>
        <dbReference type="ChEBI" id="CHEBI:37565"/>
    </ligand>
</feature>
<evidence type="ECO:0000256" key="7">
    <source>
        <dbReference type="ARBA" id="ARBA00007490"/>
    </source>
</evidence>
<keyword evidence="13" id="KW-0418">Kinase</keyword>
<evidence type="ECO:0000256" key="12">
    <source>
        <dbReference type="ARBA" id="ARBA00022741"/>
    </source>
</evidence>
<dbReference type="EC" id="2.7.7.62" evidence="9"/>
<keyword evidence="20" id="KW-0548">Nucleotidyltransferase</keyword>
<gene>
    <name evidence="20" type="ORF">NBRC111893_1782</name>
</gene>
<comment type="function">
    <text evidence="4">Catalyzes ATP-dependent phosphorylation of adenosylcobinamide and addition of GMP to adenosylcobinamide phosphate.</text>
</comment>
<evidence type="ECO:0000256" key="18">
    <source>
        <dbReference type="PIRSR" id="PIRSR006135-1"/>
    </source>
</evidence>
<dbReference type="NCBIfam" id="NF004469">
    <property type="entry name" value="PRK05800.1"/>
    <property type="match status" value="1"/>
</dbReference>
<dbReference type="SUPFAM" id="SSF52540">
    <property type="entry name" value="P-loop containing nucleoside triphosphate hydrolases"/>
    <property type="match status" value="1"/>
</dbReference>
<evidence type="ECO:0000256" key="15">
    <source>
        <dbReference type="ARBA" id="ARBA00023134"/>
    </source>
</evidence>
<dbReference type="UniPathway" id="UPA00148">
    <property type="reaction ID" value="UER00236"/>
</dbReference>
<keyword evidence="21" id="KW-1185">Reference proteome</keyword>
<dbReference type="OrthoDB" id="9799422at2"/>
<dbReference type="GO" id="GO:0005524">
    <property type="term" value="F:ATP binding"/>
    <property type="evidence" value="ECO:0007669"/>
    <property type="project" value="UniProtKB-KW"/>
</dbReference>
<keyword evidence="12 19" id="KW-0547">Nucleotide-binding</keyword>
<comment type="catalytic activity">
    <reaction evidence="2">
        <text>adenosylcob(III)inamide phosphate + GTP + H(+) = adenosylcob(III)inamide-GDP + diphosphate</text>
        <dbReference type="Rhea" id="RHEA:22712"/>
        <dbReference type="ChEBI" id="CHEBI:15378"/>
        <dbReference type="ChEBI" id="CHEBI:33019"/>
        <dbReference type="ChEBI" id="CHEBI:37565"/>
        <dbReference type="ChEBI" id="CHEBI:58502"/>
        <dbReference type="ChEBI" id="CHEBI:60487"/>
        <dbReference type="EC" id="2.7.7.62"/>
    </reaction>
</comment>
<evidence type="ECO:0000256" key="13">
    <source>
        <dbReference type="ARBA" id="ARBA00022777"/>
    </source>
</evidence>
<accession>A0A401FMU6</accession>
<protein>
    <recommendedName>
        <fullName evidence="16">Adenosylcobinamide kinase</fullName>
        <ecNumber evidence="8">2.7.1.156</ecNumber>
        <ecNumber evidence="9">2.7.7.62</ecNumber>
    </recommendedName>
    <alternativeName>
        <fullName evidence="17">Adenosylcobinamide-phosphate guanylyltransferase</fullName>
    </alternativeName>
</protein>
<sequence length="194" mass="21688">MNNIVLVTGGAKSGKSEYAEQLAMETKDVCYIATGIKLANDPEMDLRIKRHQERRPDSWTTEERYEGLATFISKSAAELFLLDDVTMLVTNLFYNFVSPTNDFAQIDEKIERFSTDDINAINNRVIQEIKAIITAVKESNSKIVLVTNEVGLGVVPGTKQTRILRDLYGLVNQLLAKESSEVTFVISGIPNKIK</sequence>
<keyword evidence="10" id="KW-0169">Cobalamin biosynthesis</keyword>
<dbReference type="Gene3D" id="3.40.50.300">
    <property type="entry name" value="P-loop containing nucleotide triphosphate hydrolases"/>
    <property type="match status" value="1"/>
</dbReference>
<comment type="similarity">
    <text evidence="7">Belongs to the CobU/CobP family.</text>
</comment>
<evidence type="ECO:0000256" key="5">
    <source>
        <dbReference type="ARBA" id="ARBA00004692"/>
    </source>
</evidence>
<comment type="caution">
    <text evidence="20">The sequence shown here is derived from an EMBL/GenBank/DDBJ whole genome shotgun (WGS) entry which is preliminary data.</text>
</comment>
<evidence type="ECO:0000256" key="19">
    <source>
        <dbReference type="PIRSR" id="PIRSR006135-2"/>
    </source>
</evidence>
<evidence type="ECO:0000256" key="10">
    <source>
        <dbReference type="ARBA" id="ARBA00022573"/>
    </source>
</evidence>
<feature type="binding site" evidence="19">
    <location>
        <position position="63"/>
    </location>
    <ligand>
        <name>GTP</name>
        <dbReference type="ChEBI" id="CHEBI:37565"/>
    </ligand>
</feature>
<evidence type="ECO:0000256" key="2">
    <source>
        <dbReference type="ARBA" id="ARBA00000711"/>
    </source>
</evidence>
<name>A0A401FMU6_9LACO</name>
<dbReference type="EC" id="2.7.1.156" evidence="8"/>
<evidence type="ECO:0000256" key="6">
    <source>
        <dbReference type="ARBA" id="ARBA00005159"/>
    </source>
</evidence>
<dbReference type="GO" id="GO:0043752">
    <property type="term" value="F:adenosylcobinamide kinase activity"/>
    <property type="evidence" value="ECO:0007669"/>
    <property type="project" value="UniProtKB-EC"/>
</dbReference>
<feature type="active site" description="GMP-histidine intermediate" evidence="18">
    <location>
        <position position="51"/>
    </location>
</feature>
<organism evidence="20 21">
    <name type="scientific">Lentilactobacillus kosonis</name>
    <dbReference type="NCBI Taxonomy" id="2810561"/>
    <lineage>
        <taxon>Bacteria</taxon>
        <taxon>Bacillati</taxon>
        <taxon>Bacillota</taxon>
        <taxon>Bacilli</taxon>
        <taxon>Lactobacillales</taxon>
        <taxon>Lactobacillaceae</taxon>
        <taxon>Lentilactobacillus</taxon>
    </lineage>
</organism>
<dbReference type="InterPro" id="IPR027417">
    <property type="entry name" value="P-loop_NTPase"/>
</dbReference>
<dbReference type="GO" id="GO:0009236">
    <property type="term" value="P:cobalamin biosynthetic process"/>
    <property type="evidence" value="ECO:0007669"/>
    <property type="project" value="UniProtKB-UniPathway"/>
</dbReference>
<evidence type="ECO:0000256" key="17">
    <source>
        <dbReference type="ARBA" id="ARBA00030571"/>
    </source>
</evidence>